<dbReference type="AlphaFoldDB" id="A0A538TJL8"/>
<accession>A0A538TJL8</accession>
<reference evidence="1 2" key="1">
    <citation type="journal article" date="2019" name="Nat. Microbiol.">
        <title>Mediterranean grassland soil C-N compound turnover is dependent on rainfall and depth, and is mediated by genomically divergent microorganisms.</title>
        <authorList>
            <person name="Diamond S."/>
            <person name="Andeer P.F."/>
            <person name="Li Z."/>
            <person name="Crits-Christoph A."/>
            <person name="Burstein D."/>
            <person name="Anantharaman K."/>
            <person name="Lane K.R."/>
            <person name="Thomas B.C."/>
            <person name="Pan C."/>
            <person name="Northen T.R."/>
            <person name="Banfield J.F."/>
        </authorList>
    </citation>
    <scope>NUCLEOTIDE SEQUENCE [LARGE SCALE GENOMIC DNA]</scope>
    <source>
        <strain evidence="1">WS_9</strain>
    </source>
</reference>
<dbReference type="Proteomes" id="UP000317691">
    <property type="component" value="Unassembled WGS sequence"/>
</dbReference>
<evidence type="ECO:0000313" key="2">
    <source>
        <dbReference type="Proteomes" id="UP000317691"/>
    </source>
</evidence>
<protein>
    <submittedName>
        <fullName evidence="1">Uncharacterized protein</fullName>
    </submittedName>
</protein>
<comment type="caution">
    <text evidence="1">The sequence shown here is derived from an EMBL/GenBank/DDBJ whole genome shotgun (WGS) entry which is preliminary data.</text>
</comment>
<proteinExistence type="predicted"/>
<name>A0A538TJL8_UNCEI</name>
<organism evidence="1 2">
    <name type="scientific">Eiseniibacteriota bacterium</name>
    <dbReference type="NCBI Taxonomy" id="2212470"/>
    <lineage>
        <taxon>Bacteria</taxon>
        <taxon>Candidatus Eiseniibacteriota</taxon>
    </lineage>
</organism>
<evidence type="ECO:0000313" key="1">
    <source>
        <dbReference type="EMBL" id="TMQ63811.1"/>
    </source>
</evidence>
<sequence>MWRPVAALAARAGHDPHRALAKRLRSSSRIEMSSTSSRVAIHVRRASIKTPRFEIAVGNFIVSAIDVAAIVRGARALWQIARMRFAARSKSLRASIRANLPSPLADI</sequence>
<dbReference type="EMBL" id="VBOZ01000029">
    <property type="protein sequence ID" value="TMQ63811.1"/>
    <property type="molecule type" value="Genomic_DNA"/>
</dbReference>
<gene>
    <name evidence="1" type="ORF">E6K79_09200</name>
</gene>